<dbReference type="AlphaFoldDB" id="A0A1I5EZI6"/>
<feature type="signal peptide" evidence="1">
    <location>
        <begin position="1"/>
        <end position="24"/>
    </location>
</feature>
<accession>A0A1I5EZI6</accession>
<dbReference type="Proteomes" id="UP000183642">
    <property type="component" value="Unassembled WGS sequence"/>
</dbReference>
<organism evidence="2 3">
    <name type="scientific">Geodermatophilus obscurus</name>
    <dbReference type="NCBI Taxonomy" id="1861"/>
    <lineage>
        <taxon>Bacteria</taxon>
        <taxon>Bacillati</taxon>
        <taxon>Actinomycetota</taxon>
        <taxon>Actinomycetes</taxon>
        <taxon>Geodermatophilales</taxon>
        <taxon>Geodermatophilaceae</taxon>
        <taxon>Geodermatophilus</taxon>
    </lineage>
</organism>
<evidence type="ECO:0000313" key="3">
    <source>
        <dbReference type="Proteomes" id="UP000183642"/>
    </source>
</evidence>
<feature type="chain" id="PRO_5039286737" description="Lipoprotein" evidence="1">
    <location>
        <begin position="25"/>
        <end position="109"/>
    </location>
</feature>
<evidence type="ECO:0008006" key="4">
    <source>
        <dbReference type="Google" id="ProtNLM"/>
    </source>
</evidence>
<protein>
    <recommendedName>
        <fullName evidence="4">Lipoprotein</fullName>
    </recommendedName>
</protein>
<keyword evidence="1" id="KW-0732">Signal</keyword>
<reference evidence="3" key="1">
    <citation type="submission" date="2016-10" db="EMBL/GenBank/DDBJ databases">
        <authorList>
            <person name="Varghese N."/>
            <person name="Submissions S."/>
        </authorList>
    </citation>
    <scope>NUCLEOTIDE SEQUENCE [LARGE SCALE GENOMIC DNA]</scope>
    <source>
        <strain evidence="3">DSM 43161</strain>
    </source>
</reference>
<evidence type="ECO:0000256" key="1">
    <source>
        <dbReference type="SAM" id="SignalP"/>
    </source>
</evidence>
<gene>
    <name evidence="2" type="ORF">SAMN05660359_01721</name>
</gene>
<evidence type="ECO:0000313" key="2">
    <source>
        <dbReference type="EMBL" id="SFO16833.1"/>
    </source>
</evidence>
<dbReference type="OrthoDB" id="5197824at2"/>
<keyword evidence="3" id="KW-1185">Reference proteome</keyword>
<proteinExistence type="predicted"/>
<dbReference type="RefSeq" id="WP_075013140.1">
    <property type="nucleotide sequence ID" value="NZ_FOWE01000004.1"/>
</dbReference>
<sequence>MHQTSRTRLAAGLLAGSLALVPLAGCSFTSNGFSCSGSSCTVTLDGEGSEVEILGQTVTLGGVQDGRATISVGGASVSCGEGESVTAGPLALECTSVTDGGVELRASLN</sequence>
<name>A0A1I5EZI6_9ACTN</name>
<dbReference type="EMBL" id="FOWE01000004">
    <property type="protein sequence ID" value="SFO16833.1"/>
    <property type="molecule type" value="Genomic_DNA"/>
</dbReference>